<evidence type="ECO:0000256" key="3">
    <source>
        <dbReference type="ARBA" id="ARBA00008346"/>
    </source>
</evidence>
<evidence type="ECO:0000256" key="2">
    <source>
        <dbReference type="ARBA" id="ARBA00003670"/>
    </source>
</evidence>
<dbReference type="RefSeq" id="WP_369710684.1">
    <property type="nucleotide sequence ID" value="NZ_CP165644.1"/>
</dbReference>
<dbReference type="AlphaFoldDB" id="A0AB39VEN5"/>
<dbReference type="GO" id="GO:0005829">
    <property type="term" value="C:cytosol"/>
    <property type="evidence" value="ECO:0007669"/>
    <property type="project" value="TreeGrafter"/>
</dbReference>
<evidence type="ECO:0000256" key="10">
    <source>
        <dbReference type="HAMAP-Rule" id="MF_00595"/>
    </source>
</evidence>
<comment type="catalytic activity">
    <reaction evidence="9 10">
        <text>oxaloacetate + phosphate = phosphoenolpyruvate + hydrogencarbonate</text>
        <dbReference type="Rhea" id="RHEA:28370"/>
        <dbReference type="ChEBI" id="CHEBI:16452"/>
        <dbReference type="ChEBI" id="CHEBI:17544"/>
        <dbReference type="ChEBI" id="CHEBI:43474"/>
        <dbReference type="ChEBI" id="CHEBI:58702"/>
        <dbReference type="EC" id="4.1.1.31"/>
    </reaction>
</comment>
<dbReference type="PROSITE" id="PS00781">
    <property type="entry name" value="PEPCASE_1"/>
    <property type="match status" value="1"/>
</dbReference>
<reference evidence="13" key="1">
    <citation type="submission" date="2024-07" db="EMBL/GenBank/DDBJ databases">
        <authorList>
            <person name="Li X.-J."/>
            <person name="Wang X."/>
        </authorList>
    </citation>
    <scope>NUCLEOTIDE SEQUENCE</scope>
    <source>
        <strain evidence="13">HSP-334</strain>
    </source>
</reference>
<dbReference type="NCBIfam" id="NF000584">
    <property type="entry name" value="PRK00009.1"/>
    <property type="match status" value="1"/>
</dbReference>
<dbReference type="InterPro" id="IPR015813">
    <property type="entry name" value="Pyrv/PenolPyrv_kinase-like_dom"/>
</dbReference>
<dbReference type="Pfam" id="PF00311">
    <property type="entry name" value="PEPcase"/>
    <property type="match status" value="1"/>
</dbReference>
<dbReference type="KEGG" id="lrug:AB8B22_07765"/>
<keyword evidence="6 10" id="KW-0460">Magnesium</keyword>
<dbReference type="InterPro" id="IPR021135">
    <property type="entry name" value="PEP_COase"/>
</dbReference>
<comment type="subunit">
    <text evidence="10">Homotetramer.</text>
</comment>
<comment type="similarity">
    <text evidence="3 10">Belongs to the PEPCase type 1 family.</text>
</comment>
<evidence type="ECO:0000256" key="4">
    <source>
        <dbReference type="ARBA" id="ARBA00012305"/>
    </source>
</evidence>
<gene>
    <name evidence="10 13" type="primary">ppc</name>
    <name evidence="13" type="ORF">AB8B22_07765</name>
</gene>
<dbReference type="InterPro" id="IPR018129">
    <property type="entry name" value="PEP_COase_Lys_AS"/>
</dbReference>
<evidence type="ECO:0000256" key="8">
    <source>
        <dbReference type="ARBA" id="ARBA00023300"/>
    </source>
</evidence>
<dbReference type="EMBL" id="CP165644">
    <property type="protein sequence ID" value="XDU66311.1"/>
    <property type="molecule type" value="Genomic_DNA"/>
</dbReference>
<sequence>MSLKNLPITPLLSVQLDEQQEALFANNELLANLLGETIFNYAGLHIYQTTENLTAASKNYYKTLKHVARENLSLFCSDLTDSEILRVIRSFSIAAALANIAEDVYQTHQQRRVRISNKLQIGTLEKSLQNLKTKGISQEKILEAMEKVSVVPVLTAHPTQVQRKTILDITKKITDVLDQYENVKLKQIDEKEWIDKLNREIQIWWQTSMLRESKLRVTDEISNALSYYNITFFSEIPNLINKFQEISQKMGNSVQNSQSLIPLTMGMWIGGDRDGNPFVTVDTLEKSAQAQAITLFQHYFSEVEKIYRDLSMSITMTNVTEDLQALADASGEVSPHRTKEPYRRAVTTIRDRLVATAYNLCDKNINLLPPKRKNGVDVPYRNSKEFTKDLVIVAESLIRNNSEFLTHGTLNNLICATEIFGFHLATIDLRQDSSVHEVCVAELLKSANILGDYLSLPEEARCKVLLRELECDPRILSDPTIPQSELLSSELAIFKKAKSLHERFGKKIIEKNLISHATSVSDMLEVAILLKEANLAKGNKENEFCDLYIVPLFETVEDLEAAPDILRKWFSLPIVQKWMEKNGRKQEVMLGYSDSNKDGGYLSSSWSLYKAQKELTAVGHEFDVQISFFHGRGGTVGRGGGPSYEAILAQPEGSTDGTIRLTEQGEVIGAKYGNPDLGFKNLEALVSAALESSALTVEDAAWEEYENIIEEISKLSYHSYRDLVYNTEGFSDFFFEVTPINFISGLNIGSRPSSRKKKQTLESLRAIPWVFSWSQARIMLPGWYGVGTAFTKWINDDEKKLEVLQKMYAEWPFFKSTISNVDMVLSKSDVSIFAEYVKLAKDQKVAQEILKEIVTEWELTIDVLKKITKNDVLLADNAELASSLRNRLAYFDSMNFLQIELIKRARKFESIDEIPRELRKAIHISINGLATGLRNSG</sequence>
<dbReference type="PANTHER" id="PTHR30523:SF6">
    <property type="entry name" value="PHOSPHOENOLPYRUVATE CARBOXYLASE"/>
    <property type="match status" value="1"/>
</dbReference>
<dbReference type="InterPro" id="IPR022805">
    <property type="entry name" value="PEP_COase_bac/pln-type"/>
</dbReference>
<evidence type="ECO:0000256" key="1">
    <source>
        <dbReference type="ARBA" id="ARBA00001946"/>
    </source>
</evidence>
<accession>A0AB39VEN5</accession>
<dbReference type="GO" id="GO:0008964">
    <property type="term" value="F:phosphoenolpyruvate carboxylase activity"/>
    <property type="evidence" value="ECO:0007669"/>
    <property type="project" value="UniProtKB-UniRule"/>
</dbReference>
<proteinExistence type="inferred from homology"/>
<organism evidence="13">
    <name type="scientific">Leptotrichia rugosa</name>
    <dbReference type="NCBI Taxonomy" id="3239302"/>
    <lineage>
        <taxon>Bacteria</taxon>
        <taxon>Fusobacteriati</taxon>
        <taxon>Fusobacteriota</taxon>
        <taxon>Fusobacteriia</taxon>
        <taxon>Fusobacteriales</taxon>
        <taxon>Leptotrichiaceae</taxon>
        <taxon>Leptotrichia</taxon>
    </lineage>
</organism>
<evidence type="ECO:0000256" key="6">
    <source>
        <dbReference type="ARBA" id="ARBA00022842"/>
    </source>
</evidence>
<dbReference type="EC" id="4.1.1.31" evidence="4 10"/>
<name>A0AB39VEN5_9FUSO</name>
<keyword evidence="8 10" id="KW-0120">Carbon dioxide fixation</keyword>
<evidence type="ECO:0000256" key="5">
    <source>
        <dbReference type="ARBA" id="ARBA00022419"/>
    </source>
</evidence>
<dbReference type="GO" id="GO:0006107">
    <property type="term" value="P:oxaloacetate metabolic process"/>
    <property type="evidence" value="ECO:0007669"/>
    <property type="project" value="UniProtKB-UniRule"/>
</dbReference>
<dbReference type="InterPro" id="IPR033129">
    <property type="entry name" value="PEPCASE_His_AS"/>
</dbReference>
<dbReference type="PROSITE" id="PS00393">
    <property type="entry name" value="PEPCASE_2"/>
    <property type="match status" value="1"/>
</dbReference>
<evidence type="ECO:0000256" key="9">
    <source>
        <dbReference type="ARBA" id="ARBA00048995"/>
    </source>
</evidence>
<dbReference type="GO" id="GO:0000287">
    <property type="term" value="F:magnesium ion binding"/>
    <property type="evidence" value="ECO:0007669"/>
    <property type="project" value="UniProtKB-UniRule"/>
</dbReference>
<protein>
    <recommendedName>
        <fullName evidence="5 10">Phosphoenolpyruvate carboxylase</fullName>
        <shortName evidence="10">PEPC</shortName>
        <shortName evidence="10">PEPCase</shortName>
        <ecNumber evidence="4 10">4.1.1.31</ecNumber>
    </recommendedName>
</protein>
<keyword evidence="7 10" id="KW-0456">Lyase</keyword>
<feature type="active site" evidence="10 11">
    <location>
        <position position="157"/>
    </location>
</feature>
<evidence type="ECO:0000256" key="11">
    <source>
        <dbReference type="PROSITE-ProRule" id="PRU10111"/>
    </source>
</evidence>
<evidence type="ECO:0000313" key="13">
    <source>
        <dbReference type="EMBL" id="XDU66311.1"/>
    </source>
</evidence>
<dbReference type="Gene3D" id="1.20.1440.90">
    <property type="entry name" value="Phosphoenolpyruvate/pyruvate domain"/>
    <property type="match status" value="1"/>
</dbReference>
<dbReference type="PANTHER" id="PTHR30523">
    <property type="entry name" value="PHOSPHOENOLPYRUVATE CARBOXYLASE"/>
    <property type="match status" value="1"/>
</dbReference>
<comment type="function">
    <text evidence="2 10">Forms oxaloacetate, a four-carbon dicarboxylic acid source for the tricarboxylic acid cycle.</text>
</comment>
<dbReference type="HAMAP" id="MF_00595">
    <property type="entry name" value="PEPcase_type1"/>
    <property type="match status" value="1"/>
</dbReference>
<evidence type="ECO:0000256" key="7">
    <source>
        <dbReference type="ARBA" id="ARBA00023239"/>
    </source>
</evidence>
<dbReference type="SUPFAM" id="SSF51621">
    <property type="entry name" value="Phosphoenolpyruvate/pyruvate domain"/>
    <property type="match status" value="1"/>
</dbReference>
<comment type="cofactor">
    <cofactor evidence="1 10">
        <name>Mg(2+)</name>
        <dbReference type="ChEBI" id="CHEBI:18420"/>
    </cofactor>
</comment>
<dbReference type="PRINTS" id="PR00150">
    <property type="entry name" value="PEPCARBXLASE"/>
</dbReference>
<evidence type="ECO:0000256" key="12">
    <source>
        <dbReference type="PROSITE-ProRule" id="PRU10112"/>
    </source>
</evidence>
<dbReference type="GO" id="GO:0006099">
    <property type="term" value="P:tricarboxylic acid cycle"/>
    <property type="evidence" value="ECO:0007669"/>
    <property type="project" value="InterPro"/>
</dbReference>
<feature type="active site" evidence="10 12">
    <location>
        <position position="597"/>
    </location>
</feature>
<dbReference type="GO" id="GO:0015977">
    <property type="term" value="P:carbon fixation"/>
    <property type="evidence" value="ECO:0007669"/>
    <property type="project" value="UniProtKB-UniRule"/>
</dbReference>